<dbReference type="Pfam" id="PF04412">
    <property type="entry name" value="AcnX"/>
    <property type="match status" value="1"/>
</dbReference>
<keyword evidence="2" id="KW-0456">Lyase</keyword>
<dbReference type="AlphaFoldDB" id="A0A9X1UKB4"/>
<dbReference type="EMBL" id="JAKLJA010000004">
    <property type="protein sequence ID" value="MCG5073241.1"/>
    <property type="molecule type" value="Genomic_DNA"/>
</dbReference>
<dbReference type="Proteomes" id="UP001139308">
    <property type="component" value="Unassembled WGS sequence"/>
</dbReference>
<evidence type="ECO:0000313" key="5">
    <source>
        <dbReference type="Proteomes" id="UP001139308"/>
    </source>
</evidence>
<dbReference type="GO" id="GO:0016829">
    <property type="term" value="F:lyase activity"/>
    <property type="evidence" value="ECO:0007669"/>
    <property type="project" value="UniProtKB-KW"/>
</dbReference>
<gene>
    <name evidence="4" type="ORF">L5014_07665</name>
</gene>
<evidence type="ECO:0000313" key="4">
    <source>
        <dbReference type="EMBL" id="MCG5073241.1"/>
    </source>
</evidence>
<feature type="domain" description="Phosphomevalonate dehydratase large subunit-like" evidence="3">
    <location>
        <begin position="6"/>
        <end position="409"/>
    </location>
</feature>
<dbReference type="PANTHER" id="PTHR36577">
    <property type="entry name" value="DUF521 DOMAIN PROTEIN (AFU_ORTHOLOGUE AFUA_6G00490)"/>
    <property type="match status" value="1"/>
</dbReference>
<dbReference type="RefSeq" id="WP_238462982.1">
    <property type="nucleotide sequence ID" value="NZ_JAKLJA010000004.1"/>
</dbReference>
<organism evidence="4 5">
    <name type="scientific">Paraburkholderia tagetis</name>
    <dbReference type="NCBI Taxonomy" id="2913261"/>
    <lineage>
        <taxon>Bacteria</taxon>
        <taxon>Pseudomonadati</taxon>
        <taxon>Pseudomonadota</taxon>
        <taxon>Betaproteobacteria</taxon>
        <taxon>Burkholderiales</taxon>
        <taxon>Burkholderiaceae</taxon>
        <taxon>Paraburkholderia</taxon>
    </lineage>
</organism>
<accession>A0A9X1UKB4</accession>
<evidence type="ECO:0000256" key="2">
    <source>
        <dbReference type="ARBA" id="ARBA00023239"/>
    </source>
</evidence>
<evidence type="ECO:0000256" key="1">
    <source>
        <dbReference type="ARBA" id="ARBA00023004"/>
    </source>
</evidence>
<sequence length="419" mass="44576">MTGTLRLSEEQEAMRAGAFGAAARWAIGQQIGVSAFFGATRLVPVASVHAGAEIGIMGEGGLALIEQMAEAGARVRVPATTAACSVDFCRWRDFCLPSAHVDMERALHDGLRTMGFVDSSTCINYQTVSPPRFREHLAWGDTGAVAFANGVAGARSNFEGGPASIAAALSGCTPEYGFHIEARRRATHVFEIEGTLRGISDWGALGALIGSELADYWKVPAIVTPDSSPCIDELKHLAASLASFGSTAMFHVIGATPEAATLDAACQGDVARTVRRTLTMQDIRAVYERYPEPGERVDLVVFSAPQLSLFEVKEIVDALGARHVARGTRLIITVNHQVRSELERLGMAQALHDAGAELLAGTCFYVMSPAQVRERFGFRTLVTPSAKLANIAGGFGYRPTLLDVASCVESAVAGELRHA</sequence>
<keyword evidence="5" id="KW-1185">Reference proteome</keyword>
<dbReference type="PANTHER" id="PTHR36577:SF3">
    <property type="entry name" value="DUF521 DOMAIN PROTEIN (AFU_ORTHOLOGUE AFUA_6G00490)"/>
    <property type="match status" value="1"/>
</dbReference>
<reference evidence="4" key="1">
    <citation type="submission" date="2022-01" db="EMBL/GenBank/DDBJ databases">
        <title>Genome sequence and assembly of Parabukholderia sp. RG36.</title>
        <authorList>
            <person name="Chhetri G."/>
        </authorList>
    </citation>
    <scope>NUCLEOTIDE SEQUENCE</scope>
    <source>
        <strain evidence="4">RG36</strain>
    </source>
</reference>
<proteinExistence type="predicted"/>
<dbReference type="InterPro" id="IPR007506">
    <property type="entry name" value="PMDh-L-like_dom"/>
</dbReference>
<comment type="caution">
    <text evidence="4">The sequence shown here is derived from an EMBL/GenBank/DDBJ whole genome shotgun (WGS) entry which is preliminary data.</text>
</comment>
<evidence type="ECO:0000259" key="3">
    <source>
        <dbReference type="Pfam" id="PF04412"/>
    </source>
</evidence>
<protein>
    <submittedName>
        <fullName evidence="4">Aconitase X catalytic domain-containing protein</fullName>
    </submittedName>
</protein>
<name>A0A9X1UKB4_9BURK</name>
<keyword evidence="1" id="KW-0408">Iron</keyword>